<dbReference type="GO" id="GO:0016887">
    <property type="term" value="F:ATP hydrolysis activity"/>
    <property type="evidence" value="ECO:0007669"/>
    <property type="project" value="InterPro"/>
</dbReference>
<keyword evidence="4" id="KW-0175">Coiled coil</keyword>
<evidence type="ECO:0000256" key="1">
    <source>
        <dbReference type="ARBA" id="ARBA00006930"/>
    </source>
</evidence>
<name>W0EBX1_9FIRM</name>
<dbReference type="OrthoDB" id="9795626at2"/>
<evidence type="ECO:0000256" key="3">
    <source>
        <dbReference type="ARBA" id="ARBA00013368"/>
    </source>
</evidence>
<evidence type="ECO:0000259" key="5">
    <source>
        <dbReference type="Pfam" id="PF13476"/>
    </source>
</evidence>
<evidence type="ECO:0000313" key="6">
    <source>
        <dbReference type="EMBL" id="AHF08370.1"/>
    </source>
</evidence>
<gene>
    <name evidence="6" type="ORF">DESME_01010</name>
</gene>
<reference evidence="6 7" key="1">
    <citation type="submission" date="2013-12" db="EMBL/GenBank/DDBJ databases">
        <authorList>
            <consortium name="DOE Joint Genome Institute"/>
            <person name="Smidt H."/>
            <person name="Huntemann M."/>
            <person name="Han J."/>
            <person name="Chen A."/>
            <person name="Kyrpides N."/>
            <person name="Mavromatis K."/>
            <person name="Markowitz V."/>
            <person name="Palaniappan K."/>
            <person name="Ivanova N."/>
            <person name="Schaumberg A."/>
            <person name="Pati A."/>
            <person name="Liolios K."/>
            <person name="Nordberg H.P."/>
            <person name="Cantor M.N."/>
            <person name="Hua S.X."/>
            <person name="Woyke T."/>
        </authorList>
    </citation>
    <scope>NUCLEOTIDE SEQUENCE [LARGE SCALE GENOMIC DNA]</scope>
    <source>
        <strain evidence="7">DSM 15288</strain>
    </source>
</reference>
<dbReference type="eggNOG" id="COG0419">
    <property type="taxonomic scope" value="Bacteria"/>
</dbReference>
<dbReference type="InterPro" id="IPR027417">
    <property type="entry name" value="P-loop_NTPase"/>
</dbReference>
<evidence type="ECO:0000313" key="7">
    <source>
        <dbReference type="Proteomes" id="UP000010847"/>
    </source>
</evidence>
<evidence type="ECO:0000256" key="2">
    <source>
        <dbReference type="ARBA" id="ARBA00011322"/>
    </source>
</evidence>
<feature type="coiled-coil region" evidence="4">
    <location>
        <begin position="598"/>
        <end position="635"/>
    </location>
</feature>
<dbReference type="GO" id="GO:0006302">
    <property type="term" value="P:double-strand break repair"/>
    <property type="evidence" value="ECO:0007669"/>
    <property type="project" value="InterPro"/>
</dbReference>
<sequence length="791" mass="92727">MSTYILQKLNLQNFKIFSHVQVNFNGKDISVLDGPNGYGKTTIFDAIEYALTGNILRITEETPTDGKLTFSTHFLAHKPGDTVCVEAFLTDGINDIVIQRKIDTVAGKENNPSHFVANTRTTITIGEERFEYDNVKNANKKLTEYINNNVQKYFRQYYYLSQENRLDFLAKSEIERMKALNYIFHMENEQLEKDKATKASSRFTDIAKKLEDRKIALKEDLLKLQSAPELFSAENLIPYHKLAIDIISPSWDYEHPTISNLDALKDMQKQLHNIALFTRQFNWFFQQKKNEWIEQQIKSQDELKQNLFLLSMQLDNLDNFFEIANKYKEIQQIIKTYKLNTNEPDYEGINLQRLSTLLNIQYSTEDVRIYKEKISDCRKGMQAQEKARANLITLRKQLENQRQIWSQNKYSGLKENECPFCGRLWDSKEQLDEHIQIMTEAIDTGSSLLVEQFEQSRSKLQRIITEIFNPVIQLFLKDNQYLELDLLQRILLDKTKAIQQMKDFCSKAAGYGIQIEEKILTLDNIEQWNSIYEVFCSHQLRPHQRELPAGFLENAFNCEFNHIFEVTFLGNEETVKSLPIIQEDIEKQKATYLEQQYYLQQEKLAEEIKKKIVNLNHQQKKAVRIQQQFNQLQTKLTKTIQDYEKQIVQQLQIPFFLFSGRILQNYPGGLGVCLKTKGAKSIHFDASNRQGHDIIYTMSSGQLSGISIALLLTLNRIYAENSFRCVLIDDPIQTMDELNITSFVDLLRNDFPEYQFIISTHEEDFSDYMRYKFDNYNRSQQSIDVRTLDQI</sequence>
<dbReference type="KEGG" id="dmt:DESME_01010"/>
<feature type="domain" description="Rad50/SbcC-type AAA" evidence="5">
    <location>
        <begin position="8"/>
        <end position="221"/>
    </location>
</feature>
<accession>W0EBX1</accession>
<dbReference type="PANTHER" id="PTHR32114">
    <property type="entry name" value="ABC TRANSPORTER ABCH.3"/>
    <property type="match status" value="1"/>
</dbReference>
<dbReference type="InterPro" id="IPR038729">
    <property type="entry name" value="Rad50/SbcC_AAA"/>
</dbReference>
<dbReference type="Pfam" id="PF13476">
    <property type="entry name" value="AAA_23"/>
    <property type="match status" value="1"/>
</dbReference>
<dbReference type="AlphaFoldDB" id="W0EBX1"/>
<keyword evidence="7" id="KW-1185">Reference proteome</keyword>
<dbReference type="EMBL" id="CP007032">
    <property type="protein sequence ID" value="AHF08370.1"/>
    <property type="molecule type" value="Genomic_DNA"/>
</dbReference>
<dbReference type="Gene3D" id="3.40.50.300">
    <property type="entry name" value="P-loop containing nucleotide triphosphate hydrolases"/>
    <property type="match status" value="2"/>
</dbReference>
<evidence type="ECO:0000256" key="4">
    <source>
        <dbReference type="SAM" id="Coils"/>
    </source>
</evidence>
<comment type="similarity">
    <text evidence="1">Belongs to the SMC family. SbcC subfamily.</text>
</comment>
<dbReference type="STRING" id="871968.DESME_01010"/>
<protein>
    <recommendedName>
        <fullName evidence="3">Nuclease SbcCD subunit C</fullName>
    </recommendedName>
</protein>
<dbReference type="HOGENOM" id="CLU_019883_0_0_9"/>
<proteinExistence type="inferred from homology"/>
<comment type="subunit">
    <text evidence="2">Heterodimer of SbcC and SbcD.</text>
</comment>
<dbReference type="RefSeq" id="WP_006716250.1">
    <property type="nucleotide sequence ID" value="NZ_CP007032.1"/>
</dbReference>
<dbReference type="PANTHER" id="PTHR32114:SF2">
    <property type="entry name" value="ABC TRANSPORTER ABCH.3"/>
    <property type="match status" value="1"/>
</dbReference>
<dbReference type="SUPFAM" id="SSF52540">
    <property type="entry name" value="P-loop containing nucleoside triphosphate hydrolases"/>
    <property type="match status" value="1"/>
</dbReference>
<organism evidence="6 7">
    <name type="scientific">Desulfitobacterium metallireducens DSM 15288</name>
    <dbReference type="NCBI Taxonomy" id="871968"/>
    <lineage>
        <taxon>Bacteria</taxon>
        <taxon>Bacillati</taxon>
        <taxon>Bacillota</taxon>
        <taxon>Clostridia</taxon>
        <taxon>Eubacteriales</taxon>
        <taxon>Desulfitobacteriaceae</taxon>
        <taxon>Desulfitobacterium</taxon>
    </lineage>
</organism>
<dbReference type="Proteomes" id="UP000010847">
    <property type="component" value="Chromosome"/>
</dbReference>